<keyword evidence="1" id="KW-0479">Metal-binding</keyword>
<gene>
    <name evidence="4" type="ORF">K6K41_00105</name>
</gene>
<dbReference type="InterPro" id="IPR052349">
    <property type="entry name" value="Metallo-hydrolase_Enzymes"/>
</dbReference>
<protein>
    <submittedName>
        <fullName evidence="4">Amidohydrolase family protein</fullName>
    </submittedName>
</protein>
<dbReference type="SUPFAM" id="SSF51338">
    <property type="entry name" value="Composite domain of metallo-dependent hydrolases"/>
    <property type="match status" value="1"/>
</dbReference>
<dbReference type="AlphaFoldDB" id="A0A9E6UNJ1"/>
<accession>A0A9E6UNJ1</accession>
<dbReference type="EMBL" id="CP081869">
    <property type="protein sequence ID" value="QZO00259.1"/>
    <property type="molecule type" value="Genomic_DNA"/>
</dbReference>
<dbReference type="Proteomes" id="UP000825701">
    <property type="component" value="Chromosome"/>
</dbReference>
<organism evidence="4 5">
    <name type="scientific">Chenggangzhangella methanolivorans</name>
    <dbReference type="NCBI Taxonomy" id="1437009"/>
    <lineage>
        <taxon>Bacteria</taxon>
        <taxon>Pseudomonadati</taxon>
        <taxon>Pseudomonadota</taxon>
        <taxon>Alphaproteobacteria</taxon>
        <taxon>Hyphomicrobiales</taxon>
        <taxon>Methylopilaceae</taxon>
        <taxon>Chenggangzhangella</taxon>
    </lineage>
</organism>
<evidence type="ECO:0000259" key="3">
    <source>
        <dbReference type="Pfam" id="PF07969"/>
    </source>
</evidence>
<dbReference type="RefSeq" id="WP_261403439.1">
    <property type="nucleotide sequence ID" value="NZ_CP081869.1"/>
</dbReference>
<keyword evidence="5" id="KW-1185">Reference proteome</keyword>
<feature type="domain" description="Amidohydrolase 3" evidence="3">
    <location>
        <begin position="95"/>
        <end position="375"/>
    </location>
</feature>
<evidence type="ECO:0000313" key="4">
    <source>
        <dbReference type="EMBL" id="QZO00259.1"/>
    </source>
</evidence>
<dbReference type="Pfam" id="PF07969">
    <property type="entry name" value="Amidohydro_3"/>
    <property type="match status" value="1"/>
</dbReference>
<sequence length="406" mass="43509">MNLDLVVTDARLRGRDEPVAIGIASGRIVAIEREIAADAPVRSAGGRLLLPGFVDSHVHLDKACLLGRCGHDHGDLKGAIAAVSALKRGFTEDDVLARAAACLDRAIGHGTTRMRTHVEVDPRAGLRSFRALKQAKRDYAWALDLSLCVFPQEGLTNDPGCEELLVEALRDGADLLGGCPYTDSDPSAQIDRLFDLACAFDVDLDLHLDFDLDPATSWVEEVCRKTVETGRGGRVAIGHVKLSAMPREAFEAAARRLADAGVAVTALPATDLFLMGRDRDADRPRGVTRVHELAAHGVACSVATNNVQNPFTPFGDLSLMRMANLYANVAQVGPEGFGACLDLVTESPARFMNLGDYGLRVGAAADLVVMDAADADEAFASITAPLWGLKRGRVSFERPRPILNRP</sequence>
<evidence type="ECO:0000256" key="2">
    <source>
        <dbReference type="ARBA" id="ARBA00022801"/>
    </source>
</evidence>
<dbReference type="InterPro" id="IPR032466">
    <property type="entry name" value="Metal_Hydrolase"/>
</dbReference>
<dbReference type="InterPro" id="IPR013108">
    <property type="entry name" value="Amidohydro_3"/>
</dbReference>
<dbReference type="PANTHER" id="PTHR32027">
    <property type="entry name" value="CYTOSINE DEAMINASE"/>
    <property type="match status" value="1"/>
</dbReference>
<reference evidence="4" key="1">
    <citation type="submission" date="2021-08" db="EMBL/GenBank/DDBJ databases">
        <authorList>
            <person name="Zhang H."/>
            <person name="Xu M."/>
            <person name="Yu Z."/>
            <person name="Yang L."/>
            <person name="Cai Y."/>
        </authorList>
    </citation>
    <scope>NUCLEOTIDE SEQUENCE</scope>
    <source>
        <strain evidence="4">CHL1</strain>
    </source>
</reference>
<dbReference type="GO" id="GO:0046872">
    <property type="term" value="F:metal ion binding"/>
    <property type="evidence" value="ECO:0007669"/>
    <property type="project" value="UniProtKB-KW"/>
</dbReference>
<dbReference type="FunFam" id="3.20.20.140:FF:000019">
    <property type="entry name" value="Cytosine deaminase"/>
    <property type="match status" value="1"/>
</dbReference>
<keyword evidence="2" id="KW-0378">Hydrolase</keyword>
<dbReference type="Gene3D" id="2.30.40.10">
    <property type="entry name" value="Urease, subunit C, domain 1"/>
    <property type="match status" value="1"/>
</dbReference>
<evidence type="ECO:0000256" key="1">
    <source>
        <dbReference type="ARBA" id="ARBA00022723"/>
    </source>
</evidence>
<dbReference type="Gene3D" id="3.20.20.140">
    <property type="entry name" value="Metal-dependent hydrolases"/>
    <property type="match status" value="1"/>
</dbReference>
<dbReference type="GO" id="GO:0019239">
    <property type="term" value="F:deaminase activity"/>
    <property type="evidence" value="ECO:0007669"/>
    <property type="project" value="UniProtKB-ARBA"/>
</dbReference>
<dbReference type="CDD" id="cd01293">
    <property type="entry name" value="Bact_CD"/>
    <property type="match status" value="1"/>
</dbReference>
<dbReference type="KEGG" id="cmet:K6K41_00105"/>
<dbReference type="InterPro" id="IPR011059">
    <property type="entry name" value="Metal-dep_hydrolase_composite"/>
</dbReference>
<proteinExistence type="predicted"/>
<name>A0A9E6UNJ1_9HYPH</name>
<dbReference type="GO" id="GO:0016814">
    <property type="term" value="F:hydrolase activity, acting on carbon-nitrogen (but not peptide) bonds, in cyclic amidines"/>
    <property type="evidence" value="ECO:0007669"/>
    <property type="project" value="UniProtKB-ARBA"/>
</dbReference>
<evidence type="ECO:0000313" key="5">
    <source>
        <dbReference type="Proteomes" id="UP000825701"/>
    </source>
</evidence>
<dbReference type="SUPFAM" id="SSF51556">
    <property type="entry name" value="Metallo-dependent hydrolases"/>
    <property type="match status" value="1"/>
</dbReference>
<dbReference type="PANTHER" id="PTHR32027:SF9">
    <property type="entry name" value="BLL3847 PROTEIN"/>
    <property type="match status" value="1"/>
</dbReference>